<dbReference type="SUPFAM" id="SSF75471">
    <property type="entry name" value="YhbY-like"/>
    <property type="match status" value="3"/>
</dbReference>
<evidence type="ECO:0000256" key="7">
    <source>
        <dbReference type="ARBA" id="ARBA00022946"/>
    </source>
</evidence>
<evidence type="ECO:0000256" key="5">
    <source>
        <dbReference type="ARBA" id="ARBA00022737"/>
    </source>
</evidence>
<protein>
    <submittedName>
        <fullName evidence="12">CRM-domain containing factor CFM3A, chloroplastic/mitochondrial-like protein</fullName>
    </submittedName>
</protein>
<evidence type="ECO:0000256" key="8">
    <source>
        <dbReference type="ARBA" id="ARBA00023187"/>
    </source>
</evidence>
<dbReference type="SMART" id="SM01103">
    <property type="entry name" value="CRS1_YhbY"/>
    <property type="match status" value="3"/>
</dbReference>
<feature type="domain" description="CRM" evidence="11">
    <location>
        <begin position="400"/>
        <end position="497"/>
    </location>
</feature>
<reference evidence="12" key="1">
    <citation type="journal article" date="2022" name="Int. J. Mol. Sci.">
        <title>Draft Genome of Tanacetum Coccineum: Genomic Comparison of Closely Related Tanacetum-Family Plants.</title>
        <authorList>
            <person name="Yamashiro T."/>
            <person name="Shiraishi A."/>
            <person name="Nakayama K."/>
            <person name="Satake H."/>
        </authorList>
    </citation>
    <scope>NUCLEOTIDE SEQUENCE</scope>
</reference>
<dbReference type="PROSITE" id="PS51295">
    <property type="entry name" value="CRM"/>
    <property type="match status" value="3"/>
</dbReference>
<evidence type="ECO:0000256" key="6">
    <source>
        <dbReference type="ARBA" id="ARBA00022884"/>
    </source>
</evidence>
<dbReference type="SUPFAM" id="SSF81383">
    <property type="entry name" value="F-box domain"/>
    <property type="match status" value="1"/>
</dbReference>
<feature type="domain" description="CRM" evidence="11">
    <location>
        <begin position="209"/>
        <end position="305"/>
    </location>
</feature>
<dbReference type="Gene3D" id="3.30.110.60">
    <property type="entry name" value="YhbY-like"/>
    <property type="match status" value="3"/>
</dbReference>
<organism evidence="12 13">
    <name type="scientific">Tanacetum coccineum</name>
    <dbReference type="NCBI Taxonomy" id="301880"/>
    <lineage>
        <taxon>Eukaryota</taxon>
        <taxon>Viridiplantae</taxon>
        <taxon>Streptophyta</taxon>
        <taxon>Embryophyta</taxon>
        <taxon>Tracheophyta</taxon>
        <taxon>Spermatophyta</taxon>
        <taxon>Magnoliopsida</taxon>
        <taxon>eudicotyledons</taxon>
        <taxon>Gunneridae</taxon>
        <taxon>Pentapetalae</taxon>
        <taxon>asterids</taxon>
        <taxon>campanulids</taxon>
        <taxon>Asterales</taxon>
        <taxon>Asteraceae</taxon>
        <taxon>Asteroideae</taxon>
        <taxon>Anthemideae</taxon>
        <taxon>Anthemidinae</taxon>
        <taxon>Tanacetum</taxon>
    </lineage>
</organism>
<evidence type="ECO:0000259" key="11">
    <source>
        <dbReference type="PROSITE" id="PS51295"/>
    </source>
</evidence>
<keyword evidence="4" id="KW-0507">mRNA processing</keyword>
<dbReference type="PANTHER" id="PTHR31846">
    <property type="entry name" value="CRS1 / YHBY (CRM) DOMAIN-CONTAINING PROTEIN"/>
    <property type="match status" value="1"/>
</dbReference>
<dbReference type="InterPro" id="IPR045278">
    <property type="entry name" value="CRS1/CFM2/CFM3"/>
</dbReference>
<evidence type="ECO:0000256" key="2">
    <source>
        <dbReference type="ARBA" id="ARBA00022528"/>
    </source>
</evidence>
<comment type="subcellular location">
    <subcellularLocation>
        <location evidence="1">Plastid</location>
        <location evidence="1">Chloroplast</location>
    </subcellularLocation>
</comment>
<keyword evidence="2" id="KW-0150">Chloroplast</keyword>
<comment type="caution">
    <text evidence="12">The sequence shown here is derived from an EMBL/GenBank/DDBJ whole genome shotgun (WGS) entry which is preliminary data.</text>
</comment>
<accession>A0ABQ5BCE7</accession>
<keyword evidence="9" id="KW-0687">Ribonucleoprotein</keyword>
<proteinExistence type="predicted"/>
<keyword evidence="6 10" id="KW-0694">RNA-binding</keyword>
<evidence type="ECO:0000313" key="12">
    <source>
        <dbReference type="EMBL" id="GJT10569.1"/>
    </source>
</evidence>
<feature type="domain" description="CRM" evidence="11">
    <location>
        <begin position="611"/>
        <end position="711"/>
    </location>
</feature>
<dbReference type="EMBL" id="BQNB010012998">
    <property type="protein sequence ID" value="GJT10569.1"/>
    <property type="molecule type" value="Genomic_DNA"/>
</dbReference>
<evidence type="ECO:0000256" key="1">
    <source>
        <dbReference type="ARBA" id="ARBA00004229"/>
    </source>
</evidence>
<evidence type="ECO:0000256" key="4">
    <source>
        <dbReference type="ARBA" id="ARBA00022664"/>
    </source>
</evidence>
<dbReference type="InterPro" id="IPR035920">
    <property type="entry name" value="YhbY-like_sf"/>
</dbReference>
<reference evidence="12" key="2">
    <citation type="submission" date="2022-01" db="EMBL/GenBank/DDBJ databases">
        <authorList>
            <person name="Yamashiro T."/>
            <person name="Shiraishi A."/>
            <person name="Satake H."/>
            <person name="Nakayama K."/>
        </authorList>
    </citation>
    <scope>NUCLEOTIDE SEQUENCE</scope>
</reference>
<keyword evidence="8" id="KW-0508">mRNA splicing</keyword>
<gene>
    <name evidence="12" type="ORF">Tco_0857611</name>
</gene>
<dbReference type="InterPro" id="IPR036047">
    <property type="entry name" value="F-box-like_dom_sf"/>
</dbReference>
<keyword evidence="13" id="KW-1185">Reference proteome</keyword>
<dbReference type="PANTHER" id="PTHR31846:SF19">
    <property type="entry name" value="CRM-DOMAIN CONTAINING FACTOR CFM3A, CHLOROPLASTIC_MITOCHONDRIAL"/>
    <property type="match status" value="1"/>
</dbReference>
<evidence type="ECO:0000256" key="9">
    <source>
        <dbReference type="ARBA" id="ARBA00023274"/>
    </source>
</evidence>
<evidence type="ECO:0000256" key="3">
    <source>
        <dbReference type="ARBA" id="ARBA00022640"/>
    </source>
</evidence>
<sequence>MALVPTRLDSFHNSVYKFHFFRYHSYNPFKKHKVIANYEANNINQNPQKSSKLVLKNTKNEASYVAKNSWLNKWDDTHLINHSKKPAKALIYQNYSDNDSDSGTGSNSTNGSTMDRIVKKLKKIGYVDDAKEKSDEGIEKGSIEDIFYVEEGVLPNARGGFSPDSPLGVEDVFRGSDGKVRFPWEKPGVEDGEKRNSVKLKSKTCVAELTLPESELRRLRNLAFRLKNKTRITGAGVTREMVAGIKDKWKSAEVVKLKVEGSGALNMKRMHEILEMRTGGLVIWRSGSTVALYRGVGYQDPSLKQRKREYNKEISEKLSVSDADAASVDGSQVYELDAEDTEVKEELNYENEVDKLLEGLGPRYTDWPGSDPLPVDADLLPGIVPGFQPPFRILPYGVKATLVSKEATNLRRLARFLPPHFALGRSRQHQGLAAAIIKLWERCSIAKVALKRGVQLTTSERMAEDIKKLTGGILLSRNKDFLVFYRGKDFLSPDVSEVLLEKERLAKSLQDDEEQARLRASTFITPRVETQEHSAGTLGETLDANARWGKTLDDDHEKKVLQEAEAVRQADIIRKLERKLHFADRKLMKAERALSKVEAFLNPADRPADPDSITDEERFMFRKLGLRMKAFLLLGRRGVFDGTVENMHLHWKYRELVKIIVKTTNFEEVKNIALSLESESGGVLVSVDKVSKGYAVIVFRGNGYKRPSALRPKNLLTKRKALARSIELQRQEALQKHISTLLARINKLRYEIEHVSTTKEEGDEELYNRLDAAYSTEDEDSEEEEGEDIYLDAYDGGNDEEDEIDNIEDSETHFRDHQPAASSALFIDCLTGLQADKTMPYVIVTCNFIKVVSKFLAKPDREAMAIIIPYDVFLHHILPRLPIKSASRFMCVSKELHSFLSSDRFQKLYNSHHQNNEKFLVLFNDCKEPRTFGTINCEALDNVLTPSSCKLPVASKEIKFVASFQGLVCVRLTKKPYSYDLILWNPLTSDWKKLSENKSYLGSPLGLFYSSCEKDYKLVNAGHKKNIDIYSLRSDSWRSVAYKGTPNLDLSGLTQEMTTSDLNYVKHGYRSTLMVKKGCIYVCVVYDVGRNGSETEVWKINEEEVWMKMGTYRVDPCNMRFMKPLHLTRNGNLLMLDLKKKHSKVKDKDKDKETRCCDMEISQVVRYTETVVSPNRYIKKYRPPYPLL</sequence>
<name>A0ABQ5BCE7_9ASTR</name>
<dbReference type="Pfam" id="PF01985">
    <property type="entry name" value="CRS1_YhbY"/>
    <property type="match status" value="3"/>
</dbReference>
<dbReference type="InterPro" id="IPR001890">
    <property type="entry name" value="RNA-binding_CRM"/>
</dbReference>
<keyword evidence="5" id="KW-0677">Repeat</keyword>
<evidence type="ECO:0000313" key="13">
    <source>
        <dbReference type="Proteomes" id="UP001151760"/>
    </source>
</evidence>
<keyword evidence="7" id="KW-0809">Transit peptide</keyword>
<keyword evidence="3" id="KW-0934">Plastid</keyword>
<dbReference type="Proteomes" id="UP001151760">
    <property type="component" value="Unassembled WGS sequence"/>
</dbReference>
<evidence type="ECO:0000256" key="10">
    <source>
        <dbReference type="PROSITE-ProRule" id="PRU00626"/>
    </source>
</evidence>